<keyword evidence="7" id="KW-1185">Reference proteome</keyword>
<dbReference type="InterPro" id="IPR036188">
    <property type="entry name" value="FAD/NAD-bd_sf"/>
</dbReference>
<dbReference type="Pfam" id="PF01494">
    <property type="entry name" value="FAD_binding_3"/>
    <property type="match status" value="1"/>
</dbReference>
<keyword evidence="4" id="KW-0472">Membrane</keyword>
<name>A0A6G9Y6H1_9NOCA</name>
<dbReference type="InterPro" id="IPR050641">
    <property type="entry name" value="RIFMO-like"/>
</dbReference>
<dbReference type="Pfam" id="PF21274">
    <property type="entry name" value="Rng_hyd_C"/>
    <property type="match status" value="1"/>
</dbReference>
<evidence type="ECO:0000256" key="3">
    <source>
        <dbReference type="ARBA" id="ARBA00022827"/>
    </source>
</evidence>
<keyword evidence="4" id="KW-1133">Transmembrane helix</keyword>
<evidence type="ECO:0000259" key="5">
    <source>
        <dbReference type="Pfam" id="PF01494"/>
    </source>
</evidence>
<dbReference type="EMBL" id="CP046172">
    <property type="protein sequence ID" value="QIS08700.1"/>
    <property type="molecule type" value="Genomic_DNA"/>
</dbReference>
<dbReference type="KEGG" id="nah:F5544_03930"/>
<evidence type="ECO:0000256" key="1">
    <source>
        <dbReference type="ARBA" id="ARBA00001974"/>
    </source>
</evidence>
<keyword evidence="4" id="KW-0812">Transmembrane</keyword>
<reference evidence="6 7" key="1">
    <citation type="journal article" date="2019" name="ACS Chem. Biol.">
        <title>Identification and Mobilization of a Cryptic Antibiotic Biosynthesis Gene Locus from a Human-Pathogenic Nocardia Isolate.</title>
        <authorList>
            <person name="Herisse M."/>
            <person name="Ishida K."/>
            <person name="Porter J.L."/>
            <person name="Howden B."/>
            <person name="Hertweck C."/>
            <person name="Stinear T.P."/>
            <person name="Pidot S.J."/>
        </authorList>
    </citation>
    <scope>NUCLEOTIDE SEQUENCE [LARGE SCALE GENOMIC DNA]</scope>
    <source>
        <strain evidence="6 7">AUSMDU00012717</strain>
    </source>
</reference>
<proteinExistence type="predicted"/>
<comment type="cofactor">
    <cofactor evidence="1">
        <name>FAD</name>
        <dbReference type="ChEBI" id="CHEBI:57692"/>
    </cofactor>
</comment>
<dbReference type="InterPro" id="IPR002938">
    <property type="entry name" value="FAD-bd"/>
</dbReference>
<evidence type="ECO:0000313" key="7">
    <source>
        <dbReference type="Proteomes" id="UP000503540"/>
    </source>
</evidence>
<dbReference type="Proteomes" id="UP000503540">
    <property type="component" value="Chromosome"/>
</dbReference>
<evidence type="ECO:0000256" key="4">
    <source>
        <dbReference type="SAM" id="Phobius"/>
    </source>
</evidence>
<evidence type="ECO:0000256" key="2">
    <source>
        <dbReference type="ARBA" id="ARBA00022630"/>
    </source>
</evidence>
<accession>A0A6G9Y6H1</accession>
<gene>
    <name evidence="6" type="ORF">F5544_03930</name>
</gene>
<dbReference type="AlphaFoldDB" id="A0A6G9Y6H1"/>
<feature type="transmembrane region" description="Helical" evidence="4">
    <location>
        <begin position="7"/>
        <end position="26"/>
    </location>
</feature>
<dbReference type="Gene3D" id="3.50.50.60">
    <property type="entry name" value="FAD/NAD(P)-binding domain"/>
    <property type="match status" value="1"/>
</dbReference>
<dbReference type="SUPFAM" id="SSF51905">
    <property type="entry name" value="FAD/NAD(P)-binding domain"/>
    <property type="match status" value="1"/>
</dbReference>
<feature type="domain" description="FAD-binding" evidence="5">
    <location>
        <begin position="6"/>
        <end position="366"/>
    </location>
</feature>
<dbReference type="PANTHER" id="PTHR43004">
    <property type="entry name" value="TRK SYSTEM POTASSIUM UPTAKE PROTEIN"/>
    <property type="match status" value="1"/>
</dbReference>
<organism evidence="6 7">
    <name type="scientific">Nocardia arthritidis</name>
    <dbReference type="NCBI Taxonomy" id="228602"/>
    <lineage>
        <taxon>Bacteria</taxon>
        <taxon>Bacillati</taxon>
        <taxon>Actinomycetota</taxon>
        <taxon>Actinomycetes</taxon>
        <taxon>Mycobacteriales</taxon>
        <taxon>Nocardiaceae</taxon>
        <taxon>Nocardia</taxon>
    </lineage>
</organism>
<dbReference type="PRINTS" id="PR00420">
    <property type="entry name" value="RNGMNOXGNASE"/>
</dbReference>
<dbReference type="GO" id="GO:0016709">
    <property type="term" value="F:oxidoreductase activity, acting on paired donors, with incorporation or reduction of molecular oxygen, NAD(P)H as one donor, and incorporation of one atom of oxygen"/>
    <property type="evidence" value="ECO:0007669"/>
    <property type="project" value="UniProtKB-ARBA"/>
</dbReference>
<dbReference type="PANTHER" id="PTHR43004:SF19">
    <property type="entry name" value="BINDING MONOOXYGENASE, PUTATIVE (JCVI)-RELATED"/>
    <property type="match status" value="1"/>
</dbReference>
<keyword evidence="2" id="KW-0285">Flavoprotein</keyword>
<sequence>MTETQKTAVLIVGGGVTGLSAALFLARQGIRPILVERHPSTAIMPQARAFNPRTMEIYHALGLEPEILAHQSILLQFPEMIGAETLAGEERFRIDMAAGARIDPEVSPAQWAHIDQDELEIILRAHAERDGADVRFHSEMTSFEVTDAGVRAIVRDRATGNEYPIDADYLIAADGSRAGVRNRLGIGVDESMPSTHLAFIVFDADLTEALRGRRFTLGYFDAPTRGSVLLPLRQEGRWQLAVPYEPETGDGTDTFTEERCIEWVRAAIGAPELELTLVSPVPGWPHKVSLTTMGGWVARRYRDRRVFFAGDAAHIVPPSGSFGASTGIADAHNLAWKLTAVLKGQAGPELLDTYEDERRPVARLTLSTAIQLLHSRATAGQEDISESENILLIFGYRYNSTAVAAEQLIPDELIEDPRIPSGCPGLRAPHVWLERDGVRFSTTELCTGTFSVLIGQDGADWLAAAEKVAAATGIELNTFRVGVDVADPEGRFLDSFGITATGVTLIRPDGFVAWRAPQSVTHPENALRQVLLAILARDNAEVG</sequence>
<keyword evidence="3" id="KW-0274">FAD</keyword>
<dbReference type="GO" id="GO:0071949">
    <property type="term" value="F:FAD binding"/>
    <property type="evidence" value="ECO:0007669"/>
    <property type="project" value="InterPro"/>
</dbReference>
<dbReference type="RefSeq" id="WP_167471902.1">
    <property type="nucleotide sequence ID" value="NZ_CP046172.1"/>
</dbReference>
<dbReference type="Gene3D" id="3.30.9.10">
    <property type="entry name" value="D-Amino Acid Oxidase, subunit A, domain 2"/>
    <property type="match status" value="1"/>
</dbReference>
<evidence type="ECO:0000313" key="6">
    <source>
        <dbReference type="EMBL" id="QIS08700.1"/>
    </source>
</evidence>
<dbReference type="Gene3D" id="3.40.30.120">
    <property type="match status" value="1"/>
</dbReference>
<protein>
    <submittedName>
        <fullName evidence="6">FAD-dependent oxidoreductase</fullName>
    </submittedName>
</protein>